<feature type="region of interest" description="Disordered" evidence="1">
    <location>
        <begin position="401"/>
        <end position="470"/>
    </location>
</feature>
<accession>A0A0V8IRB0</accession>
<comment type="caution">
    <text evidence="3">The sequence shown here is derived from an EMBL/GenBank/DDBJ whole genome shotgun (WGS) entry which is preliminary data.</text>
</comment>
<evidence type="ECO:0000313" key="4">
    <source>
        <dbReference type="Proteomes" id="UP000054099"/>
    </source>
</evidence>
<proteinExistence type="predicted"/>
<feature type="compositionally biased region" description="Polar residues" evidence="1">
    <location>
        <begin position="461"/>
        <end position="470"/>
    </location>
</feature>
<keyword evidence="4" id="KW-1185">Reference proteome</keyword>
<protein>
    <recommendedName>
        <fullName evidence="5">YbbR-like domain-containing protein YbbR</fullName>
    </recommendedName>
</protein>
<dbReference type="OrthoDB" id="2960905at2"/>
<reference evidence="3 4" key="1">
    <citation type="journal article" date="2014" name="Antonie Van Leeuwenhoek">
        <title>Fictibacillus enclensis sp. nov., isolated from marine sediment.</title>
        <authorList>
            <person name="Dastager S.G."/>
            <person name="Mawlankar R."/>
            <person name="Srinivasan K."/>
            <person name="Tang S.K."/>
            <person name="Lee J.C."/>
            <person name="Ramana V.V."/>
            <person name="Shouche Y.S."/>
        </authorList>
    </citation>
    <scope>NUCLEOTIDE SEQUENCE [LARGE SCALE GENOMIC DNA]</scope>
    <source>
        <strain evidence="3 4">NIO-1003</strain>
    </source>
</reference>
<feature type="compositionally biased region" description="Polar residues" evidence="1">
    <location>
        <begin position="427"/>
        <end position="438"/>
    </location>
</feature>
<dbReference type="Gene3D" id="2.170.120.40">
    <property type="entry name" value="YbbR-like domain"/>
    <property type="match status" value="2"/>
</dbReference>
<evidence type="ECO:0000256" key="1">
    <source>
        <dbReference type="SAM" id="MobiDB-lite"/>
    </source>
</evidence>
<evidence type="ECO:0000313" key="3">
    <source>
        <dbReference type="EMBL" id="KSU77341.1"/>
    </source>
</evidence>
<dbReference type="EMBL" id="LNQN01000010">
    <property type="protein sequence ID" value="KSU77341.1"/>
    <property type="molecule type" value="Genomic_DNA"/>
</dbReference>
<dbReference type="Proteomes" id="UP000054099">
    <property type="component" value="Unassembled WGS sequence"/>
</dbReference>
<sequence length="470" mass="51220">MDKLLRSNWFVKIIAFLLALMLYTVISMEDQQQTSRNALFTSVSKNTQTVNGVEIVPYFDENKYVLTDMPRSVDVKLTGESNLVTKALKVDRKIQVYIDLTKLGPGTHTVPVKLKNVPDELDAVPSPKQVKVTLHQKRTRQIPISLDLKNKAKLPEGYETGKVDFSPKSVYVTGPDDYISSIESVRASVDVSNAKDNVETRVPLRAYDSQGNLVDVLIDPKSVNVTVPISKPEKTVPLSINKKGDLPEGLTLAGITFDPKEVTLSGPSSALDKINEISDVDVDLSKIKKDSMVDVDVPLPDGAESVNPKQVKVNVDVEKDTGTKTLKNVPIEIRGEDSEQPASFVSPSDGKMDVTISGSKKTIDGLDASDITAYVDVSNLEPGEHTVTIHASNSKNLKMDTEVSEATISIEKPASETNNSTNEQNNDTPAQPDENSTTNKDDGKKENPAVAKSKSEEKSNPTESQTEGEN</sequence>
<dbReference type="AlphaFoldDB" id="A0A0V8IRB0"/>
<gene>
    <name evidence="3" type="ORF">AS030_22005</name>
</gene>
<keyword evidence="2" id="KW-0472">Membrane</keyword>
<dbReference type="InterPro" id="IPR012505">
    <property type="entry name" value="YbbR"/>
</dbReference>
<keyword evidence="2" id="KW-1133">Transmembrane helix</keyword>
<name>A0A0V8IRB0_9BACL</name>
<dbReference type="Gene3D" id="2.170.120.30">
    <property type="match status" value="2"/>
</dbReference>
<dbReference type="RefSeq" id="WP_061975783.1">
    <property type="nucleotide sequence ID" value="NZ_FMAV01000008.1"/>
</dbReference>
<dbReference type="PANTHER" id="PTHR37804">
    <property type="entry name" value="CDAA REGULATORY PROTEIN CDAR"/>
    <property type="match status" value="1"/>
</dbReference>
<feature type="compositionally biased region" description="Basic and acidic residues" evidence="1">
    <location>
        <begin position="439"/>
        <end position="460"/>
    </location>
</feature>
<dbReference type="Pfam" id="PF07949">
    <property type="entry name" value="YbbR"/>
    <property type="match status" value="4"/>
</dbReference>
<organism evidence="3 4">
    <name type="scientific">Fictibacillus enclensis</name>
    <dbReference type="NCBI Taxonomy" id="1017270"/>
    <lineage>
        <taxon>Bacteria</taxon>
        <taxon>Bacillati</taxon>
        <taxon>Bacillota</taxon>
        <taxon>Bacilli</taxon>
        <taxon>Bacillales</taxon>
        <taxon>Fictibacillaceae</taxon>
        <taxon>Fictibacillus</taxon>
    </lineage>
</organism>
<feature type="compositionally biased region" description="Low complexity" evidence="1">
    <location>
        <begin position="415"/>
        <end position="426"/>
    </location>
</feature>
<evidence type="ECO:0000256" key="2">
    <source>
        <dbReference type="SAM" id="Phobius"/>
    </source>
</evidence>
<keyword evidence="2" id="KW-0812">Transmembrane</keyword>
<dbReference type="PANTHER" id="PTHR37804:SF1">
    <property type="entry name" value="CDAA REGULATORY PROTEIN CDAR"/>
    <property type="match status" value="1"/>
</dbReference>
<evidence type="ECO:0008006" key="5">
    <source>
        <dbReference type="Google" id="ProtNLM"/>
    </source>
</evidence>
<feature type="transmembrane region" description="Helical" evidence="2">
    <location>
        <begin position="9"/>
        <end position="26"/>
    </location>
</feature>
<dbReference type="InterPro" id="IPR053154">
    <property type="entry name" value="c-di-AMP_regulator"/>
</dbReference>